<gene>
    <name evidence="2" type="ORF">K444DRAFT_523247</name>
</gene>
<dbReference type="OrthoDB" id="4174342at2759"/>
<feature type="compositionally biased region" description="Basic and acidic residues" evidence="1">
    <location>
        <begin position="540"/>
        <end position="568"/>
    </location>
</feature>
<dbReference type="AlphaFoldDB" id="A0A2J6TJX7"/>
<organism evidence="2 3">
    <name type="scientific">Hyaloscypha bicolor E</name>
    <dbReference type="NCBI Taxonomy" id="1095630"/>
    <lineage>
        <taxon>Eukaryota</taxon>
        <taxon>Fungi</taxon>
        <taxon>Dikarya</taxon>
        <taxon>Ascomycota</taxon>
        <taxon>Pezizomycotina</taxon>
        <taxon>Leotiomycetes</taxon>
        <taxon>Helotiales</taxon>
        <taxon>Hyaloscyphaceae</taxon>
        <taxon>Hyaloscypha</taxon>
        <taxon>Hyaloscypha bicolor</taxon>
    </lineage>
</organism>
<feature type="compositionally biased region" description="Gly residues" evidence="1">
    <location>
        <begin position="188"/>
        <end position="209"/>
    </location>
</feature>
<feature type="compositionally biased region" description="Polar residues" evidence="1">
    <location>
        <begin position="344"/>
        <end position="354"/>
    </location>
</feature>
<feature type="region of interest" description="Disordered" evidence="1">
    <location>
        <begin position="301"/>
        <end position="320"/>
    </location>
</feature>
<feature type="region of interest" description="Disordered" evidence="1">
    <location>
        <begin position="58"/>
        <end position="294"/>
    </location>
</feature>
<dbReference type="EMBL" id="KZ613782">
    <property type="protein sequence ID" value="PMD63327.1"/>
    <property type="molecule type" value="Genomic_DNA"/>
</dbReference>
<protein>
    <submittedName>
        <fullName evidence="2">Uncharacterized protein</fullName>
    </submittedName>
</protein>
<evidence type="ECO:0000256" key="1">
    <source>
        <dbReference type="SAM" id="MobiDB-lite"/>
    </source>
</evidence>
<evidence type="ECO:0000313" key="2">
    <source>
        <dbReference type="EMBL" id="PMD63327.1"/>
    </source>
</evidence>
<name>A0A2J6TJX7_9HELO</name>
<reference evidence="2 3" key="1">
    <citation type="submission" date="2016-04" db="EMBL/GenBank/DDBJ databases">
        <title>A degradative enzymes factory behind the ericoid mycorrhizal symbiosis.</title>
        <authorList>
            <consortium name="DOE Joint Genome Institute"/>
            <person name="Martino E."/>
            <person name="Morin E."/>
            <person name="Grelet G."/>
            <person name="Kuo A."/>
            <person name="Kohler A."/>
            <person name="Daghino S."/>
            <person name="Barry K."/>
            <person name="Choi C."/>
            <person name="Cichocki N."/>
            <person name="Clum A."/>
            <person name="Copeland A."/>
            <person name="Hainaut M."/>
            <person name="Haridas S."/>
            <person name="Labutti K."/>
            <person name="Lindquist E."/>
            <person name="Lipzen A."/>
            <person name="Khouja H.-R."/>
            <person name="Murat C."/>
            <person name="Ohm R."/>
            <person name="Olson A."/>
            <person name="Spatafora J."/>
            <person name="Veneault-Fourrey C."/>
            <person name="Henrissat B."/>
            <person name="Grigoriev I."/>
            <person name="Martin F."/>
            <person name="Perotto S."/>
        </authorList>
    </citation>
    <scope>NUCLEOTIDE SEQUENCE [LARGE SCALE GENOMIC DNA]</scope>
    <source>
        <strain evidence="2 3">E</strain>
    </source>
</reference>
<feature type="compositionally biased region" description="Pro residues" evidence="1">
    <location>
        <begin position="529"/>
        <end position="538"/>
    </location>
</feature>
<feature type="compositionally biased region" description="Acidic residues" evidence="1">
    <location>
        <begin position="515"/>
        <end position="527"/>
    </location>
</feature>
<dbReference type="Proteomes" id="UP000235371">
    <property type="component" value="Unassembled WGS sequence"/>
</dbReference>
<proteinExistence type="predicted"/>
<feature type="compositionally biased region" description="Low complexity" evidence="1">
    <location>
        <begin position="278"/>
        <end position="292"/>
    </location>
</feature>
<feature type="compositionally biased region" description="Low complexity" evidence="1">
    <location>
        <begin position="500"/>
        <end position="514"/>
    </location>
</feature>
<dbReference type="RefSeq" id="XP_024740231.1">
    <property type="nucleotide sequence ID" value="XM_024874270.1"/>
</dbReference>
<feature type="region of interest" description="Disordered" evidence="1">
    <location>
        <begin position="1"/>
        <end position="46"/>
    </location>
</feature>
<accession>A0A2J6TJX7</accession>
<dbReference type="STRING" id="1095630.A0A2J6TJX7"/>
<sequence>MSPDAISPYPDRPIRPLPKRRLRERLSPDVAESIKYPPAPKTTTPLFYHPYNLREEVGTNSLVESQHPSERERADEIERNYISRRNGDELESDEDETAYRSRIYSRHSVHTTGRSYRYVQKPGAKHPNPQPPASTTSSADGYDSFENTNNKKKRKIPTPGDSNLNGVHLSSDVAHISGPDDLAEDIGTGTGSYHGSGNVGQGISGPGRGRYGRIRNGRSPLRTLSDASSNWGNGRTAKQRPPQWPPTTESPGIISRSIANANAEKSPITPAKGQENVSLLQQQASKKSSPASTQFTFTCDSQVPGTVAWPGPSTTTTTTMHQSPMVRNMSAGYQSTKEYMSQMRTEATQTSPSMATAPLAEKPKQGLAASQHAGNSQKQSPAPAEPAKKPRRRAAKEYHIAARQRRHAQQFKNYHNPPVTEDIWICEFCEYERIFGTPPKALIRQYEIKDRHAKKQEAEKRRLLEKAKMKGRKKKGNKSVPKPSQTANNPQPPQQPQPPSMNQSQSQSQGTQSEEYYEEEYDDDYAQDDPPPPSPVEPPTARRNEVVQPDPGKRPDSLAEVDLMERRILPKGKLRA</sequence>
<feature type="compositionally biased region" description="Pro residues" evidence="1">
    <location>
        <begin position="490"/>
        <end position="499"/>
    </location>
</feature>
<feature type="region of interest" description="Disordered" evidence="1">
    <location>
        <begin position="344"/>
        <end position="399"/>
    </location>
</feature>
<evidence type="ECO:0000313" key="3">
    <source>
        <dbReference type="Proteomes" id="UP000235371"/>
    </source>
</evidence>
<dbReference type="InParanoid" id="A0A2J6TJX7"/>
<feature type="region of interest" description="Disordered" evidence="1">
    <location>
        <begin position="464"/>
        <end position="576"/>
    </location>
</feature>
<dbReference type="GeneID" id="36582350"/>
<keyword evidence="3" id="KW-1185">Reference proteome</keyword>
<feature type="compositionally biased region" description="Basic and acidic residues" evidence="1">
    <location>
        <begin position="67"/>
        <end position="88"/>
    </location>
</feature>